<evidence type="ECO:0000259" key="1">
    <source>
        <dbReference type="SMART" id="SM00470"/>
    </source>
</evidence>
<dbReference type="SMART" id="SM00470">
    <property type="entry name" value="ParB"/>
    <property type="match status" value="1"/>
</dbReference>
<evidence type="ECO:0000313" key="3">
    <source>
        <dbReference type="Proteomes" id="UP000620633"/>
    </source>
</evidence>
<dbReference type="CDD" id="cd16397">
    <property type="entry name" value="IbrB_like"/>
    <property type="match status" value="1"/>
</dbReference>
<dbReference type="InterPro" id="IPR036086">
    <property type="entry name" value="ParB/Sulfiredoxin_sf"/>
</dbReference>
<dbReference type="EMBL" id="BMQO01000022">
    <property type="protein sequence ID" value="GGS37969.1"/>
    <property type="molecule type" value="Genomic_DNA"/>
</dbReference>
<name>A0ABQ2SRY6_9DEIO</name>
<dbReference type="InterPro" id="IPR003115">
    <property type="entry name" value="ParB_N"/>
</dbReference>
<gene>
    <name evidence="2" type="ORF">GCM10008961_31870</name>
</gene>
<dbReference type="Proteomes" id="UP000620633">
    <property type="component" value="Unassembled WGS sequence"/>
</dbReference>
<evidence type="ECO:0000313" key="2">
    <source>
        <dbReference type="EMBL" id="GGS37969.1"/>
    </source>
</evidence>
<keyword evidence="3" id="KW-1185">Reference proteome</keyword>
<dbReference type="Gene3D" id="3.90.1530.10">
    <property type="entry name" value="Conserved hypothetical protein from pyrococcus furiosus pfu- 392566-001, ParB domain"/>
    <property type="match status" value="1"/>
</dbReference>
<dbReference type="RefSeq" id="WP_189103387.1">
    <property type="nucleotide sequence ID" value="NZ_BMQO01000022.1"/>
</dbReference>
<feature type="domain" description="ParB-like N-terminal" evidence="1">
    <location>
        <begin position="14"/>
        <end position="105"/>
    </location>
</feature>
<protein>
    <recommendedName>
        <fullName evidence="1">ParB-like N-terminal domain-containing protein</fullName>
    </recommendedName>
</protein>
<sequence length="172" mass="19623">MKHGRDQQPLARIEWVPREDLHANLYNPNHVAKPELELLKVSILEDGWTQPIVARPDGEVVDGFHRWTVSADPRIYAMTGGLVPVVRLHPPAHGDQMLSTIRHNRARGEHGVLPMAAIVRRLRDEEGLTVEQVMQRCGMEREEVVRLYERGGMTERGTQGREGFSRGWTPTR</sequence>
<organism evidence="2 3">
    <name type="scientific">Deinococcus knuensis</name>
    <dbReference type="NCBI Taxonomy" id="1837380"/>
    <lineage>
        <taxon>Bacteria</taxon>
        <taxon>Thermotogati</taxon>
        <taxon>Deinococcota</taxon>
        <taxon>Deinococci</taxon>
        <taxon>Deinococcales</taxon>
        <taxon>Deinococcaceae</taxon>
        <taxon>Deinococcus</taxon>
    </lineage>
</organism>
<comment type="caution">
    <text evidence="2">The sequence shown here is derived from an EMBL/GenBank/DDBJ whole genome shotgun (WGS) entry which is preliminary data.</text>
</comment>
<accession>A0ABQ2SRY6</accession>
<dbReference type="SUPFAM" id="SSF110849">
    <property type="entry name" value="ParB/Sulfiredoxin"/>
    <property type="match status" value="1"/>
</dbReference>
<reference evidence="3" key="1">
    <citation type="journal article" date="2019" name="Int. J. Syst. Evol. Microbiol.">
        <title>The Global Catalogue of Microorganisms (GCM) 10K type strain sequencing project: providing services to taxonomists for standard genome sequencing and annotation.</title>
        <authorList>
            <consortium name="The Broad Institute Genomics Platform"/>
            <consortium name="The Broad Institute Genome Sequencing Center for Infectious Disease"/>
            <person name="Wu L."/>
            <person name="Ma J."/>
        </authorList>
    </citation>
    <scope>NUCLEOTIDE SEQUENCE [LARGE SCALE GENOMIC DNA]</scope>
    <source>
        <strain evidence="3">JCM 31406</strain>
    </source>
</reference>
<proteinExistence type="predicted"/>